<dbReference type="NCBIfam" id="TIGR00296">
    <property type="entry name" value="TIGR00296 family protein"/>
    <property type="match status" value="1"/>
</dbReference>
<evidence type="ECO:0000313" key="2">
    <source>
        <dbReference type="EMBL" id="BBM84844.1"/>
    </source>
</evidence>
<sequence>MPTVQKLTQENLQWCLELAKKVFTFYIENNEILEVPIEEIPPRLLEHQACFVTYKKQQQLRGCIGSIFPTCPLYQEITRQAVHAAVEDPRFPPISKSELPLISIEVTILSPTFSIPTPHEFIVGEHGIILRQGQRSAVFLPQVAEEQGWGMEETLMHLSLKAGLPQDAWQNPDTCFEVFFAQKISQEK</sequence>
<dbReference type="Gene3D" id="3.30.1490.150">
    <property type="entry name" value="Hypothetical protein ph0010, domain 2"/>
    <property type="match status" value="1"/>
</dbReference>
<proteinExistence type="predicted"/>
<dbReference type="NCBIfam" id="TIGR04335">
    <property type="entry name" value="AmmeMemoSam_A"/>
    <property type="match status" value="1"/>
</dbReference>
<dbReference type="PANTHER" id="PTHR13016">
    <property type="entry name" value="AMMECR1 HOMOLOG"/>
    <property type="match status" value="1"/>
</dbReference>
<feature type="domain" description="AMMECR1" evidence="1">
    <location>
        <begin position="9"/>
        <end position="188"/>
    </location>
</feature>
<dbReference type="PROSITE" id="PS51112">
    <property type="entry name" value="AMMECR1"/>
    <property type="match status" value="1"/>
</dbReference>
<evidence type="ECO:0000313" key="3">
    <source>
        <dbReference type="Proteomes" id="UP000326354"/>
    </source>
</evidence>
<dbReference type="OrthoDB" id="159752at2"/>
<dbReference type="Proteomes" id="UP000326354">
    <property type="component" value="Chromosome"/>
</dbReference>
<protein>
    <submittedName>
        <fullName evidence="2">AmmeMemoRadiSam system protein A</fullName>
    </submittedName>
</protein>
<organism evidence="2 3">
    <name type="scientific">Uabimicrobium amorphum</name>
    <dbReference type="NCBI Taxonomy" id="2596890"/>
    <lineage>
        <taxon>Bacteria</taxon>
        <taxon>Pseudomonadati</taxon>
        <taxon>Planctomycetota</taxon>
        <taxon>Candidatus Uabimicrobiia</taxon>
        <taxon>Candidatus Uabimicrobiales</taxon>
        <taxon>Candidatus Uabimicrobiaceae</taxon>
        <taxon>Candidatus Uabimicrobium</taxon>
    </lineage>
</organism>
<dbReference type="KEGG" id="uam:UABAM_03205"/>
<reference evidence="2 3" key="1">
    <citation type="submission" date="2019-08" db="EMBL/GenBank/DDBJ databases">
        <title>Complete genome sequence of Candidatus Uab amorphum.</title>
        <authorList>
            <person name="Shiratori T."/>
            <person name="Suzuki S."/>
            <person name="Kakizawa Y."/>
            <person name="Ishida K."/>
        </authorList>
    </citation>
    <scope>NUCLEOTIDE SEQUENCE [LARGE SCALE GENOMIC DNA]</scope>
    <source>
        <strain evidence="2 3">SRT547</strain>
    </source>
</reference>
<name>A0A5S9F4U3_UABAM</name>
<dbReference type="PANTHER" id="PTHR13016:SF0">
    <property type="entry name" value="AMME SYNDROME CANDIDATE GENE 1 PROTEIN"/>
    <property type="match status" value="1"/>
</dbReference>
<dbReference type="SUPFAM" id="SSF143447">
    <property type="entry name" value="AMMECR1-like"/>
    <property type="match status" value="1"/>
</dbReference>
<dbReference type="InterPro" id="IPR027485">
    <property type="entry name" value="AMMECR1_N"/>
</dbReference>
<dbReference type="Gene3D" id="3.30.700.20">
    <property type="entry name" value="Hypothetical protein ph0010, domain 1"/>
    <property type="match status" value="1"/>
</dbReference>
<dbReference type="InterPro" id="IPR027623">
    <property type="entry name" value="AmmeMemoSam_A"/>
</dbReference>
<dbReference type="EMBL" id="AP019860">
    <property type="protein sequence ID" value="BBM84844.1"/>
    <property type="molecule type" value="Genomic_DNA"/>
</dbReference>
<gene>
    <name evidence="2" type="ORF">UABAM_03205</name>
</gene>
<keyword evidence="3" id="KW-1185">Reference proteome</keyword>
<dbReference type="InterPro" id="IPR036071">
    <property type="entry name" value="AMMECR1_dom_sf"/>
</dbReference>
<accession>A0A5S9F4U3</accession>
<dbReference type="Pfam" id="PF01871">
    <property type="entry name" value="AMMECR1"/>
    <property type="match status" value="1"/>
</dbReference>
<dbReference type="AlphaFoldDB" id="A0A5S9F4U3"/>
<evidence type="ECO:0000259" key="1">
    <source>
        <dbReference type="PROSITE" id="PS51112"/>
    </source>
</evidence>
<dbReference type="InterPro" id="IPR023473">
    <property type="entry name" value="AMMECR1"/>
</dbReference>
<dbReference type="RefSeq" id="WP_151968973.1">
    <property type="nucleotide sequence ID" value="NZ_AP019860.1"/>
</dbReference>
<dbReference type="InterPro" id="IPR002733">
    <property type="entry name" value="AMMECR1_domain"/>
</dbReference>